<organism evidence="2">
    <name type="scientific">freshwater metagenome</name>
    <dbReference type="NCBI Taxonomy" id="449393"/>
    <lineage>
        <taxon>unclassified sequences</taxon>
        <taxon>metagenomes</taxon>
        <taxon>ecological metagenomes</taxon>
    </lineage>
</organism>
<accession>A0A6J6JPX5</accession>
<dbReference type="AlphaFoldDB" id="A0A6J6JPX5"/>
<evidence type="ECO:0000313" key="2">
    <source>
        <dbReference type="EMBL" id="CAB4639430.1"/>
    </source>
</evidence>
<sequence>MSKLIEQVQSSELSRNPLKVFSAAEKTPVTVTRRDGEDLVLMSKKETESVPQFHSHVAQVVSALDDERGTLVERMTRYFPWMLALELDAQEECAKDLIRTTKAALATNAPTLALAELNAWTATAETKALGIDFDDVEWLETPILVERP</sequence>
<dbReference type="EMBL" id="CAEZVM010000075">
    <property type="protein sequence ID" value="CAB4639430.1"/>
    <property type="molecule type" value="Genomic_DNA"/>
</dbReference>
<name>A0A6J6JPX5_9ZZZZ</name>
<protein>
    <submittedName>
        <fullName evidence="2">Unannotated protein</fullName>
    </submittedName>
</protein>
<dbReference type="SUPFAM" id="SSF143120">
    <property type="entry name" value="YefM-like"/>
    <property type="match status" value="1"/>
</dbReference>
<dbReference type="InterPro" id="IPR036165">
    <property type="entry name" value="YefM-like_sf"/>
</dbReference>
<evidence type="ECO:0000256" key="1">
    <source>
        <dbReference type="ARBA" id="ARBA00009981"/>
    </source>
</evidence>
<gene>
    <name evidence="2" type="ORF">UFOPK2032_01164</name>
</gene>
<proteinExistence type="inferred from homology"/>
<reference evidence="2" key="1">
    <citation type="submission" date="2020-05" db="EMBL/GenBank/DDBJ databases">
        <authorList>
            <person name="Chiriac C."/>
            <person name="Salcher M."/>
            <person name="Ghai R."/>
            <person name="Kavagutti S V."/>
        </authorList>
    </citation>
    <scope>NUCLEOTIDE SEQUENCE</scope>
</reference>
<comment type="similarity">
    <text evidence="1">Belongs to the phD/YefM antitoxin family.</text>
</comment>